<reference evidence="2 3" key="1">
    <citation type="submission" date="2015-09" db="EMBL/GenBank/DDBJ databases">
        <authorList>
            <consortium name="Pathogen Informatics"/>
        </authorList>
    </citation>
    <scope>NUCLEOTIDE SEQUENCE [LARGE SCALE GENOMIC DNA]</scope>
    <source>
        <strain evidence="2 3">2789STDY5834876</strain>
    </source>
</reference>
<dbReference type="Gene3D" id="3.40.50.1110">
    <property type="entry name" value="SGNH hydrolase"/>
    <property type="match status" value="1"/>
</dbReference>
<organism evidence="2 3">
    <name type="scientific">Faecalicatena contorta</name>
    <dbReference type="NCBI Taxonomy" id="39482"/>
    <lineage>
        <taxon>Bacteria</taxon>
        <taxon>Bacillati</taxon>
        <taxon>Bacillota</taxon>
        <taxon>Clostridia</taxon>
        <taxon>Lachnospirales</taxon>
        <taxon>Lachnospiraceae</taxon>
        <taxon>Faecalicatena</taxon>
    </lineage>
</organism>
<evidence type="ECO:0000313" key="2">
    <source>
        <dbReference type="EMBL" id="CUO91512.1"/>
    </source>
</evidence>
<protein>
    <submittedName>
        <fullName evidence="2">GDSL-like Lipase/Acylhydrolase</fullName>
    </submittedName>
</protein>
<name>A0A174IVM2_9FIRM</name>
<proteinExistence type="predicted"/>
<evidence type="ECO:0000313" key="3">
    <source>
        <dbReference type="Proteomes" id="UP000095544"/>
    </source>
</evidence>
<dbReference type="STRING" id="39482.ERS852491_03694"/>
<evidence type="ECO:0000259" key="1">
    <source>
        <dbReference type="Pfam" id="PF13472"/>
    </source>
</evidence>
<dbReference type="PANTHER" id="PTHR43784:SF2">
    <property type="entry name" value="GDSL-LIKE LIPASE_ACYLHYDROLASE, PUTATIVE (AFU_ORTHOLOGUE AFUA_2G00820)-RELATED"/>
    <property type="match status" value="1"/>
</dbReference>
<dbReference type="GO" id="GO:0016787">
    <property type="term" value="F:hydrolase activity"/>
    <property type="evidence" value="ECO:0007669"/>
    <property type="project" value="UniProtKB-KW"/>
</dbReference>
<dbReference type="InterPro" id="IPR013830">
    <property type="entry name" value="SGNH_hydro"/>
</dbReference>
<dbReference type="AlphaFoldDB" id="A0A174IVM2"/>
<sequence length="388" mass="43688">MKWKTSWGYEPIDYGKTIGRIEETACRMYAKNNLSGNRVRVRFSNRYGNTPLHFQAVRISDGRREQAVTYQGRAEITIHAGEEFYSDAVNLPVQAGNEIMVDIFVGEVLEIGSVCTTFSAGGWSAWYRRRQPEGESSAGRELEEIFPFVKEEAIKPQIIFGFTEIQVLTDSNVREILLFGDSLTHMSFYSDALAERLYRKYPGKVSVINGGICGNRVLRDAMEVERFAGNGREMGRSGIGRAEGQYRGCTDIAVILEGINDILQPYGENRLEEAVTSGELIQGLSQLIFLLKKTARQVYIGTLPPFQSRDAAWPYQCENIRQECNQWIREQRLANGFVDFDRAVADRVNPCRMAEGLHLGDGVHPNTEGGILMAEEVMHKCFGERGNV</sequence>
<keyword evidence="2" id="KW-0378">Hydrolase</keyword>
<feature type="domain" description="SGNH hydrolase-type esterase" evidence="1">
    <location>
        <begin position="178"/>
        <end position="369"/>
    </location>
</feature>
<dbReference type="OrthoDB" id="1828825at2"/>
<dbReference type="RefSeq" id="WP_055154609.1">
    <property type="nucleotide sequence ID" value="NZ_CYZU01000043.1"/>
</dbReference>
<dbReference type="EMBL" id="CYZU01000043">
    <property type="protein sequence ID" value="CUO91512.1"/>
    <property type="molecule type" value="Genomic_DNA"/>
</dbReference>
<dbReference type="InterPro" id="IPR053140">
    <property type="entry name" value="GDSL_Rv0518-like"/>
</dbReference>
<dbReference type="PANTHER" id="PTHR43784">
    <property type="entry name" value="GDSL-LIKE LIPASE/ACYLHYDROLASE, PUTATIVE (AFU_ORTHOLOGUE AFUA_2G00820)-RELATED"/>
    <property type="match status" value="1"/>
</dbReference>
<dbReference type="InterPro" id="IPR036514">
    <property type="entry name" value="SGNH_hydro_sf"/>
</dbReference>
<accession>A0A174IVM2</accession>
<gene>
    <name evidence="2" type="ORF">ERS852491_03694</name>
</gene>
<dbReference type="Proteomes" id="UP000095544">
    <property type="component" value="Unassembled WGS sequence"/>
</dbReference>
<dbReference type="SUPFAM" id="SSF52266">
    <property type="entry name" value="SGNH hydrolase"/>
    <property type="match status" value="1"/>
</dbReference>
<dbReference type="Pfam" id="PF13472">
    <property type="entry name" value="Lipase_GDSL_2"/>
    <property type="match status" value="1"/>
</dbReference>